<feature type="transmembrane region" description="Helical" evidence="1">
    <location>
        <begin position="98"/>
        <end position="119"/>
    </location>
</feature>
<accession>A0A4R6VXQ0</accession>
<reference evidence="2 3" key="1">
    <citation type="submission" date="2019-03" db="EMBL/GenBank/DDBJ databases">
        <title>Genomic Encyclopedia of Type Strains, Phase III (KMG-III): the genomes of soil and plant-associated and newly described type strains.</title>
        <authorList>
            <person name="Whitman W."/>
        </authorList>
    </citation>
    <scope>NUCLEOTIDE SEQUENCE [LARGE SCALE GENOMIC DNA]</scope>
    <source>
        <strain evidence="2 3">CGMCC 1.7002</strain>
    </source>
</reference>
<organism evidence="2 3">
    <name type="scientific">Maritalea mobilis</name>
    <dbReference type="NCBI Taxonomy" id="483324"/>
    <lineage>
        <taxon>Bacteria</taxon>
        <taxon>Pseudomonadati</taxon>
        <taxon>Pseudomonadota</taxon>
        <taxon>Alphaproteobacteria</taxon>
        <taxon>Hyphomicrobiales</taxon>
        <taxon>Devosiaceae</taxon>
        <taxon>Maritalea</taxon>
    </lineage>
</organism>
<name>A0A4R6VXQ0_9HYPH</name>
<dbReference type="RefSeq" id="WP_133571984.1">
    <property type="nucleotide sequence ID" value="NZ_SNYR01000001.1"/>
</dbReference>
<proteinExistence type="predicted"/>
<keyword evidence="1" id="KW-0472">Membrane</keyword>
<dbReference type="AlphaFoldDB" id="A0A4R6VXQ0"/>
<evidence type="ECO:0000313" key="3">
    <source>
        <dbReference type="Proteomes" id="UP000295391"/>
    </source>
</evidence>
<feature type="transmembrane region" description="Helical" evidence="1">
    <location>
        <begin position="139"/>
        <end position="164"/>
    </location>
</feature>
<evidence type="ECO:0000313" key="2">
    <source>
        <dbReference type="EMBL" id="TDQ67360.1"/>
    </source>
</evidence>
<evidence type="ECO:0000256" key="1">
    <source>
        <dbReference type="SAM" id="Phobius"/>
    </source>
</evidence>
<feature type="transmembrane region" description="Helical" evidence="1">
    <location>
        <begin position="59"/>
        <end position="86"/>
    </location>
</feature>
<keyword evidence="1" id="KW-0812">Transmembrane</keyword>
<dbReference type="OrthoDB" id="9924282at2"/>
<keyword evidence="1" id="KW-1133">Transmembrane helix</keyword>
<comment type="caution">
    <text evidence="2">The sequence shown here is derived from an EMBL/GenBank/DDBJ whole genome shotgun (WGS) entry which is preliminary data.</text>
</comment>
<sequence>MTDDVQDNVAEMGKHPRAFAWVSMIGGPALAAFLLLMLFNGSALSQLVNEPSWYYFSAAFYQPTLFALFLGVCALPVSGLFLWRLIKKLPSFEAFPHQFFVMNATMAGAIFGFLFAIAINLVFEVFSSKPDLASIRGEMFISVVISTIIGAMLSFVASHICLVIGRLAKWIN</sequence>
<keyword evidence="3" id="KW-1185">Reference proteome</keyword>
<dbReference type="Proteomes" id="UP000295391">
    <property type="component" value="Unassembled WGS sequence"/>
</dbReference>
<protein>
    <submittedName>
        <fullName evidence="2">Uncharacterized protein</fullName>
    </submittedName>
</protein>
<gene>
    <name evidence="2" type="ORF">ATL17_1372</name>
</gene>
<dbReference type="EMBL" id="SNYR01000001">
    <property type="protein sequence ID" value="TDQ67360.1"/>
    <property type="molecule type" value="Genomic_DNA"/>
</dbReference>
<feature type="transmembrane region" description="Helical" evidence="1">
    <location>
        <begin position="18"/>
        <end position="39"/>
    </location>
</feature>